<keyword evidence="2" id="KW-1185">Reference proteome</keyword>
<dbReference type="Proteomes" id="UP000183832">
    <property type="component" value="Unassembled WGS sequence"/>
</dbReference>
<sequence>MLKERMTIELCGNSAEGKATKKRKLKEKFRKLPHPYHITGIKTYFPTPNSNLYLPSFISPPDVYSNPFNATQTYQYQPIYYNSVNILSQSLTNANHNNCANNQTSVRISNNNNNSSNNFCGYCLPSATTVSAQNAQEIATVSQQQQQQELLLTGNSAQVEPALLLSHFTEINLSDSLKHQSLITHFNNNNISEISTTRSSSGDNFHKDIMVSSKRKLNSII</sequence>
<name>A0A1J1I3G1_9DIPT</name>
<proteinExistence type="predicted"/>
<evidence type="ECO:0000313" key="2">
    <source>
        <dbReference type="Proteomes" id="UP000183832"/>
    </source>
</evidence>
<dbReference type="AlphaFoldDB" id="A0A1J1I3G1"/>
<evidence type="ECO:0000313" key="1">
    <source>
        <dbReference type="EMBL" id="CRK94848.1"/>
    </source>
</evidence>
<protein>
    <submittedName>
        <fullName evidence="1">CLUMA_CG008340, isoform A</fullName>
    </submittedName>
</protein>
<organism evidence="1 2">
    <name type="scientific">Clunio marinus</name>
    <dbReference type="NCBI Taxonomy" id="568069"/>
    <lineage>
        <taxon>Eukaryota</taxon>
        <taxon>Metazoa</taxon>
        <taxon>Ecdysozoa</taxon>
        <taxon>Arthropoda</taxon>
        <taxon>Hexapoda</taxon>
        <taxon>Insecta</taxon>
        <taxon>Pterygota</taxon>
        <taxon>Neoptera</taxon>
        <taxon>Endopterygota</taxon>
        <taxon>Diptera</taxon>
        <taxon>Nematocera</taxon>
        <taxon>Chironomoidea</taxon>
        <taxon>Chironomidae</taxon>
        <taxon>Clunio</taxon>
    </lineage>
</organism>
<gene>
    <name evidence="1" type="ORF">CLUMA_CG008340</name>
</gene>
<dbReference type="EMBL" id="CVRI01000040">
    <property type="protein sequence ID" value="CRK94848.1"/>
    <property type="molecule type" value="Genomic_DNA"/>
</dbReference>
<reference evidence="1 2" key="1">
    <citation type="submission" date="2015-04" db="EMBL/GenBank/DDBJ databases">
        <authorList>
            <person name="Syromyatnikov M.Y."/>
            <person name="Popov V.N."/>
        </authorList>
    </citation>
    <scope>NUCLEOTIDE SEQUENCE [LARGE SCALE GENOMIC DNA]</scope>
</reference>
<accession>A0A1J1I3G1</accession>